<dbReference type="EMBL" id="SOYY01000007">
    <property type="protein sequence ID" value="KAA0718991.1"/>
    <property type="molecule type" value="Genomic_DNA"/>
</dbReference>
<dbReference type="Proteomes" id="UP000324632">
    <property type="component" value="Chromosome 7"/>
</dbReference>
<proteinExistence type="predicted"/>
<accession>A0A5A9PCV2</accession>
<dbReference type="InterPro" id="IPR001073">
    <property type="entry name" value="C1q_dom"/>
</dbReference>
<evidence type="ECO:0000256" key="6">
    <source>
        <dbReference type="SAM" id="MobiDB-lite"/>
    </source>
</evidence>
<dbReference type="Pfam" id="PF00386">
    <property type="entry name" value="C1q"/>
    <property type="match status" value="1"/>
</dbReference>
<evidence type="ECO:0000256" key="2">
    <source>
        <dbReference type="ARBA" id="ARBA00022525"/>
    </source>
</evidence>
<dbReference type="InterPro" id="IPR008983">
    <property type="entry name" value="Tumour_necrosis_fac-like_dom"/>
</dbReference>
<protein>
    <submittedName>
        <fullName evidence="8">Collagen alpha-1(X) chain</fullName>
    </submittedName>
</protein>
<keyword evidence="9" id="KW-1185">Reference proteome</keyword>
<dbReference type="InterPro" id="IPR050392">
    <property type="entry name" value="Collagen/C1q_domain"/>
</dbReference>
<dbReference type="PROSITE" id="PS50871">
    <property type="entry name" value="C1Q"/>
    <property type="match status" value="1"/>
</dbReference>
<sequence>MQPKPPTGNVTQGFRTVFTRQQPDFSYCDVLLEAPEPPPGNQMPWFCICEQCKGGPVAPKGDKGDKGPSVFLKKAFPFMFLFSILKGLKGDIGEKGYFGRSGFAGQTGLRGFKGYDGDMGLDGHPGHQGLTGERGECPAICYSMEGPLEVTGPPGIVGERGLPGVGGSSGLNGPKGELGNSGPPGVQGLNGQKGDEGEQGLCHCRDGVDGVNGTTGIRGENGSKGDDGRQGAVGVNGANGQKGDLGETGVPGPCSPVIQSAFFAALSSSYPVPDKPVPFTDVIYNKWFNFDALTGVYRAPVSGTYVMRYDLAVYNRTLKVGLFHNFSPLVKSLSQQVILHLTRGDEVWIQVMDANSNGMYVSSEYSSSFSGFLVYPDSCDIPMSRSYQSRLMELITGVSYKSPPLLPQMVVPN</sequence>
<reference evidence="8 9" key="1">
    <citation type="journal article" date="2019" name="Mol. Ecol. Resour.">
        <title>Chromosome-level genome assembly of Triplophysa tibetana, a fish adapted to the harsh high-altitude environment of the Tibetan Plateau.</title>
        <authorList>
            <person name="Yang X."/>
            <person name="Liu H."/>
            <person name="Ma Z."/>
            <person name="Zou Y."/>
            <person name="Zou M."/>
            <person name="Mao Y."/>
            <person name="Li X."/>
            <person name="Wang H."/>
            <person name="Chen T."/>
            <person name="Wang W."/>
            <person name="Yang R."/>
        </authorList>
    </citation>
    <scope>NUCLEOTIDE SEQUENCE [LARGE SCALE GENOMIC DNA]</scope>
    <source>
        <strain evidence="8">TTIB1903HZAU</strain>
        <tissue evidence="8">Muscle</tissue>
    </source>
</reference>
<name>A0A5A9PCV2_9TELE</name>
<feature type="region of interest" description="Disordered" evidence="6">
    <location>
        <begin position="213"/>
        <end position="247"/>
    </location>
</feature>
<dbReference type="SUPFAM" id="SSF49842">
    <property type="entry name" value="TNF-like"/>
    <property type="match status" value="1"/>
</dbReference>
<keyword evidence="2" id="KW-0964">Secreted</keyword>
<gene>
    <name evidence="8" type="ORF">E1301_Tti007691</name>
</gene>
<evidence type="ECO:0000256" key="4">
    <source>
        <dbReference type="ARBA" id="ARBA00022729"/>
    </source>
</evidence>
<dbReference type="AlphaFoldDB" id="A0A5A9PCV2"/>
<dbReference type="GO" id="GO:0005581">
    <property type="term" value="C:collagen trimer"/>
    <property type="evidence" value="ECO:0007669"/>
    <property type="project" value="UniProtKB-KW"/>
</dbReference>
<evidence type="ECO:0000259" key="7">
    <source>
        <dbReference type="PROSITE" id="PS50871"/>
    </source>
</evidence>
<evidence type="ECO:0000313" key="9">
    <source>
        <dbReference type="Proteomes" id="UP000324632"/>
    </source>
</evidence>
<organism evidence="8 9">
    <name type="scientific">Triplophysa tibetana</name>
    <dbReference type="NCBI Taxonomy" id="1572043"/>
    <lineage>
        <taxon>Eukaryota</taxon>
        <taxon>Metazoa</taxon>
        <taxon>Chordata</taxon>
        <taxon>Craniata</taxon>
        <taxon>Vertebrata</taxon>
        <taxon>Euteleostomi</taxon>
        <taxon>Actinopterygii</taxon>
        <taxon>Neopterygii</taxon>
        <taxon>Teleostei</taxon>
        <taxon>Ostariophysi</taxon>
        <taxon>Cypriniformes</taxon>
        <taxon>Nemacheilidae</taxon>
        <taxon>Triplophysa</taxon>
    </lineage>
</organism>
<evidence type="ECO:0000256" key="5">
    <source>
        <dbReference type="ARBA" id="ARBA00023119"/>
    </source>
</evidence>
<keyword evidence="4" id="KW-0732">Signal</keyword>
<feature type="domain" description="C1q" evidence="7">
    <location>
        <begin position="255"/>
        <end position="380"/>
    </location>
</feature>
<dbReference type="PANTHER" id="PTHR15427">
    <property type="entry name" value="EMILIN ELASTIN MICROFIBRIL INTERFACE-LOCATED PROTEIN ELASTIN MICROFIBRIL INTERFACER"/>
    <property type="match status" value="1"/>
</dbReference>
<feature type="region of interest" description="Disordered" evidence="6">
    <location>
        <begin position="165"/>
        <end position="185"/>
    </location>
</feature>
<dbReference type="SMART" id="SM00110">
    <property type="entry name" value="C1Q"/>
    <property type="match status" value="1"/>
</dbReference>
<dbReference type="Gene3D" id="2.60.120.40">
    <property type="match status" value="1"/>
</dbReference>
<evidence type="ECO:0000313" key="8">
    <source>
        <dbReference type="EMBL" id="KAA0718991.1"/>
    </source>
</evidence>
<evidence type="ECO:0000256" key="3">
    <source>
        <dbReference type="ARBA" id="ARBA00022530"/>
    </source>
</evidence>
<dbReference type="PRINTS" id="PR00007">
    <property type="entry name" value="COMPLEMNTC1Q"/>
</dbReference>
<evidence type="ECO:0000256" key="1">
    <source>
        <dbReference type="ARBA" id="ARBA00004498"/>
    </source>
</evidence>
<keyword evidence="3" id="KW-0272">Extracellular matrix</keyword>
<dbReference type="PANTHER" id="PTHR15427:SF52">
    <property type="entry name" value="C1Q DOMAIN-CONTAINING PROTEIN"/>
    <property type="match status" value="1"/>
</dbReference>
<dbReference type="Pfam" id="PF01391">
    <property type="entry name" value="Collagen"/>
    <property type="match status" value="3"/>
</dbReference>
<comment type="caution">
    <text evidence="8">The sequence shown here is derived from an EMBL/GenBank/DDBJ whole genome shotgun (WGS) entry which is preliminary data.</text>
</comment>
<keyword evidence="5 8" id="KW-0176">Collagen</keyword>
<comment type="subcellular location">
    <subcellularLocation>
        <location evidence="1">Secreted</location>
        <location evidence="1">Extracellular space</location>
        <location evidence="1">Extracellular matrix</location>
    </subcellularLocation>
</comment>
<dbReference type="InterPro" id="IPR008160">
    <property type="entry name" value="Collagen"/>
</dbReference>